<proteinExistence type="inferred from homology"/>
<evidence type="ECO:0000256" key="2">
    <source>
        <dbReference type="ARBA" id="ARBA00010790"/>
    </source>
</evidence>
<dbReference type="PANTHER" id="PTHR11552">
    <property type="entry name" value="GLUCOSE-METHANOL-CHOLINE GMC OXIDOREDUCTASE"/>
    <property type="match status" value="1"/>
</dbReference>
<evidence type="ECO:0000256" key="1">
    <source>
        <dbReference type="ARBA" id="ARBA00001974"/>
    </source>
</evidence>
<comment type="cofactor">
    <cofactor evidence="1">
        <name>FAD</name>
        <dbReference type="ChEBI" id="CHEBI:57692"/>
    </cofactor>
</comment>
<evidence type="ECO:0000259" key="5">
    <source>
        <dbReference type="PROSITE" id="PS00624"/>
    </source>
</evidence>
<evidence type="ECO:0000256" key="4">
    <source>
        <dbReference type="ARBA" id="ARBA00022827"/>
    </source>
</evidence>
<keyword evidence="4" id="KW-0274">FAD</keyword>
<dbReference type="PIRSF" id="PIRSF000137">
    <property type="entry name" value="Alcohol_oxidase"/>
    <property type="match status" value="1"/>
</dbReference>
<evidence type="ECO:0000256" key="3">
    <source>
        <dbReference type="ARBA" id="ARBA00022630"/>
    </source>
</evidence>
<sequence>MTNSSTPTGYDVAVLGGGVAGCVLAARLSEDPGRSVCLVEAGPDHGPRPADWPRKVLDARALPRDDVWERHGAAHRIRARILGGSSCINGAWNTWGSHADHAEWTRAGGERWSATALEPYRLRAMERMGLRAVPDDELSVWASAALLAARDLGHEEVDMAAPGPPGCGRPLLNAVDGLRFNAAFAYLDPATRSRPNLTILGDALVDRLDIRSGRAHGVRVVLGGRQVTLTADTYVLACGTFGTPTVLMRSGVGPAAHLKEHGIRCEVNLPGVGADLSDQPGVFVPLSPTRELNAALAAKEADGKLYVSRMLIRAASAYCPDGSWDLHLLPTAGPPLFGGLPPGQYEAGVSVFLMKPASRGHVRLRSADPAGPPEIAPALLTDPDGRDIAIVRSGLEQVEELASAMKSLAAPRAGTPAHALPDDELRSRVGTYWHPVGTCAMGPAGDPRAVVDGQGAVHGVAGLRVVDASILPTVPAANTQLPVLAAAEMLAEALTT</sequence>
<keyword evidence="7" id="KW-1185">Reference proteome</keyword>
<dbReference type="Pfam" id="PF00732">
    <property type="entry name" value="GMC_oxred_N"/>
    <property type="match status" value="1"/>
</dbReference>
<organism evidence="6 7">
    <name type="scientific">Streptomyces chrestomyceticus</name>
    <dbReference type="NCBI Taxonomy" id="68185"/>
    <lineage>
        <taxon>Bacteria</taxon>
        <taxon>Bacillati</taxon>
        <taxon>Actinomycetota</taxon>
        <taxon>Actinomycetes</taxon>
        <taxon>Kitasatosporales</taxon>
        <taxon>Streptomycetaceae</taxon>
        <taxon>Streptomyces</taxon>
    </lineage>
</organism>
<dbReference type="Proteomes" id="UP001348265">
    <property type="component" value="Unassembled WGS sequence"/>
</dbReference>
<dbReference type="PROSITE" id="PS00624">
    <property type="entry name" value="GMC_OXRED_2"/>
    <property type="match status" value="1"/>
</dbReference>
<comment type="caution">
    <text evidence="6">The sequence shown here is derived from an EMBL/GenBank/DDBJ whole genome shotgun (WGS) entry which is preliminary data.</text>
</comment>
<reference evidence="6 7" key="1">
    <citation type="submission" date="2023-08" db="EMBL/GenBank/DDBJ databases">
        <authorList>
            <person name="Sharma P."/>
            <person name="Verma V."/>
            <person name="Mohan M.K."/>
            <person name="Dubey A.K."/>
        </authorList>
    </citation>
    <scope>NUCLEOTIDE SEQUENCE [LARGE SCALE GENOMIC DNA]</scope>
    <source>
        <strain evidence="6 7">ADP4</strain>
    </source>
</reference>
<accession>A0ABU7WPQ8</accession>
<feature type="domain" description="Glucose-methanol-choline oxidoreductase N-terminal" evidence="5">
    <location>
        <begin position="239"/>
        <end position="253"/>
    </location>
</feature>
<dbReference type="RefSeq" id="WP_331786132.1">
    <property type="nucleotide sequence ID" value="NZ_JAVFKM010000004.1"/>
</dbReference>
<dbReference type="InterPro" id="IPR036188">
    <property type="entry name" value="FAD/NAD-bd_sf"/>
</dbReference>
<dbReference type="InterPro" id="IPR007867">
    <property type="entry name" value="GMC_OxRtase_C"/>
</dbReference>
<dbReference type="Gene3D" id="3.30.410.40">
    <property type="match status" value="1"/>
</dbReference>
<keyword evidence="3" id="KW-0285">Flavoprotein</keyword>
<dbReference type="PANTHER" id="PTHR11552:SF147">
    <property type="entry name" value="CHOLINE DEHYDROGENASE, MITOCHONDRIAL"/>
    <property type="match status" value="1"/>
</dbReference>
<evidence type="ECO:0000313" key="7">
    <source>
        <dbReference type="Proteomes" id="UP001348265"/>
    </source>
</evidence>
<protein>
    <submittedName>
        <fullName evidence="6">GMC family oxidoreductase N-terminal domain-containing protein</fullName>
    </submittedName>
</protein>
<dbReference type="InterPro" id="IPR012132">
    <property type="entry name" value="GMC_OxRdtase"/>
</dbReference>
<dbReference type="SUPFAM" id="SSF51905">
    <property type="entry name" value="FAD/NAD(P)-binding domain"/>
    <property type="match status" value="1"/>
</dbReference>
<name>A0ABU7WPQ8_9ACTN</name>
<dbReference type="InterPro" id="IPR000172">
    <property type="entry name" value="GMC_OxRdtase_N"/>
</dbReference>
<dbReference type="SUPFAM" id="SSF54373">
    <property type="entry name" value="FAD-linked reductases, C-terminal domain"/>
    <property type="match status" value="1"/>
</dbReference>
<gene>
    <name evidence="6" type="ORF">RB636_09885</name>
</gene>
<evidence type="ECO:0000313" key="6">
    <source>
        <dbReference type="EMBL" id="MEF3113506.1"/>
    </source>
</evidence>
<dbReference type="Gene3D" id="3.50.50.60">
    <property type="entry name" value="FAD/NAD(P)-binding domain"/>
    <property type="match status" value="1"/>
</dbReference>
<comment type="similarity">
    <text evidence="2">Belongs to the GMC oxidoreductase family.</text>
</comment>
<dbReference type="EMBL" id="JAVFKM010000004">
    <property type="protein sequence ID" value="MEF3113506.1"/>
    <property type="molecule type" value="Genomic_DNA"/>
</dbReference>
<dbReference type="Pfam" id="PF05199">
    <property type="entry name" value="GMC_oxred_C"/>
    <property type="match status" value="1"/>
</dbReference>